<gene>
    <name evidence="1" type="ORF">PPACK8108_LOCUS6302</name>
</gene>
<dbReference type="GO" id="GO:0003676">
    <property type="term" value="F:nucleic acid binding"/>
    <property type="evidence" value="ECO:0007669"/>
    <property type="project" value="InterPro"/>
</dbReference>
<dbReference type="Gene3D" id="3.30.420.10">
    <property type="entry name" value="Ribonuclease H-like superfamily/Ribonuclease H"/>
    <property type="match status" value="1"/>
</dbReference>
<dbReference type="EMBL" id="CALTRL010001203">
    <property type="protein sequence ID" value="CAH7671522.1"/>
    <property type="molecule type" value="Genomic_DNA"/>
</dbReference>
<reference evidence="1" key="1">
    <citation type="submission" date="2022-06" db="EMBL/GenBank/DDBJ databases">
        <authorList>
            <consortium name="SYNGENTA / RWTH Aachen University"/>
        </authorList>
    </citation>
    <scope>NUCLEOTIDE SEQUENCE</scope>
</reference>
<evidence type="ECO:0000313" key="1">
    <source>
        <dbReference type="EMBL" id="CAH7671522.1"/>
    </source>
</evidence>
<evidence type="ECO:0000313" key="2">
    <source>
        <dbReference type="Proteomes" id="UP001153365"/>
    </source>
</evidence>
<proteinExistence type="predicted"/>
<dbReference type="AlphaFoldDB" id="A0AAV0AUV8"/>
<name>A0AAV0AUV8_PHAPC</name>
<accession>A0AAV0AUV8</accession>
<comment type="caution">
    <text evidence="1">The sequence shown here is derived from an EMBL/GenBank/DDBJ whole genome shotgun (WGS) entry which is preliminary data.</text>
</comment>
<dbReference type="InterPro" id="IPR036397">
    <property type="entry name" value="RNaseH_sf"/>
</dbReference>
<keyword evidence="2" id="KW-1185">Reference proteome</keyword>
<organism evidence="1 2">
    <name type="scientific">Phakopsora pachyrhizi</name>
    <name type="common">Asian soybean rust disease fungus</name>
    <dbReference type="NCBI Taxonomy" id="170000"/>
    <lineage>
        <taxon>Eukaryota</taxon>
        <taxon>Fungi</taxon>
        <taxon>Dikarya</taxon>
        <taxon>Basidiomycota</taxon>
        <taxon>Pucciniomycotina</taxon>
        <taxon>Pucciniomycetes</taxon>
        <taxon>Pucciniales</taxon>
        <taxon>Phakopsoraceae</taxon>
        <taxon>Phakopsora</taxon>
    </lineage>
</organism>
<dbReference type="Proteomes" id="UP001153365">
    <property type="component" value="Unassembled WGS sequence"/>
</dbReference>
<sequence>MSAQSAAATNNRIYLPTKFSAALKFLKCSESAVGFQAVTFIVCIKIHRFRFECHPNDADRPVLKDETNHTVDDPQNIANSVCSASQRATKSDGISTPTYYANLVATRDKKWDISDENGSTVFHNQQWNSNLSAPDGRAGKLFSATVRLIVLRNEHWLKQLQRLNHEEIDSNTKVDREQIWWYHQYNRVDIYRVKAIKKLKRNHTGPFQVIVYIRYPIQQSGQDLQKFLLWIMLKRVVPPGSGSILIQRNTMLLIHLFHQQLSGSSVVFQRSSCIDSKALVLNIVTVIDRFEFDELMSDWPVGLRVMTDVLGCGSPGLKVSFEDVEGWRRKGLRGSF</sequence>
<protein>
    <submittedName>
        <fullName evidence="1">Uncharacterized protein</fullName>
    </submittedName>
</protein>